<accession>A0A0R0KR26</accession>
<dbReference type="AlphaFoldDB" id="A0A0R0KR26"/>
<dbReference type="Gramene" id="KRH69287">
    <property type="protein sequence ID" value="KRH69287"/>
    <property type="gene ID" value="GLYMA_02G017600"/>
</dbReference>
<dbReference type="Proteomes" id="UP000008827">
    <property type="component" value="Chromosome 2"/>
</dbReference>
<dbReference type="EnsemblPlants" id="KRH69287">
    <property type="protein sequence ID" value="KRH69287"/>
    <property type="gene ID" value="GLYMA_02G017600"/>
</dbReference>
<dbReference type="EMBL" id="CM000835">
    <property type="protein sequence ID" value="KRH69287.1"/>
    <property type="molecule type" value="Genomic_DNA"/>
</dbReference>
<evidence type="ECO:0000313" key="1">
    <source>
        <dbReference type="EMBL" id="KRH69287.1"/>
    </source>
</evidence>
<sequence length="71" mass="8073">MVKPVAISNNNLPIKFPRYHLDCNMTIATYPQVLHNPNCGTRACPEEAICNCQFFTMKGQCKLLSFLIQIK</sequence>
<evidence type="ECO:0000313" key="3">
    <source>
        <dbReference type="Proteomes" id="UP000008827"/>
    </source>
</evidence>
<organism evidence="1">
    <name type="scientific">Glycine max</name>
    <name type="common">Soybean</name>
    <name type="synonym">Glycine hispida</name>
    <dbReference type="NCBI Taxonomy" id="3847"/>
    <lineage>
        <taxon>Eukaryota</taxon>
        <taxon>Viridiplantae</taxon>
        <taxon>Streptophyta</taxon>
        <taxon>Embryophyta</taxon>
        <taxon>Tracheophyta</taxon>
        <taxon>Spermatophyta</taxon>
        <taxon>Magnoliopsida</taxon>
        <taxon>eudicotyledons</taxon>
        <taxon>Gunneridae</taxon>
        <taxon>Pentapetalae</taxon>
        <taxon>rosids</taxon>
        <taxon>fabids</taxon>
        <taxon>Fabales</taxon>
        <taxon>Fabaceae</taxon>
        <taxon>Papilionoideae</taxon>
        <taxon>50 kb inversion clade</taxon>
        <taxon>NPAAA clade</taxon>
        <taxon>indigoferoid/millettioid clade</taxon>
        <taxon>Phaseoleae</taxon>
        <taxon>Glycine</taxon>
        <taxon>Glycine subgen. Soja</taxon>
    </lineage>
</organism>
<reference evidence="1 2" key="1">
    <citation type="journal article" date="2010" name="Nature">
        <title>Genome sequence of the palaeopolyploid soybean.</title>
        <authorList>
            <person name="Schmutz J."/>
            <person name="Cannon S.B."/>
            <person name="Schlueter J."/>
            <person name="Ma J."/>
            <person name="Mitros T."/>
            <person name="Nelson W."/>
            <person name="Hyten D.L."/>
            <person name="Song Q."/>
            <person name="Thelen J.J."/>
            <person name="Cheng J."/>
            <person name="Xu D."/>
            <person name="Hellsten U."/>
            <person name="May G.D."/>
            <person name="Yu Y."/>
            <person name="Sakurai T."/>
            <person name="Umezawa T."/>
            <person name="Bhattacharyya M.K."/>
            <person name="Sandhu D."/>
            <person name="Valliyodan B."/>
            <person name="Lindquist E."/>
            <person name="Peto M."/>
            <person name="Grant D."/>
            <person name="Shu S."/>
            <person name="Goodstein D."/>
            <person name="Barry K."/>
            <person name="Futrell-Griggs M."/>
            <person name="Abernathy B."/>
            <person name="Du J."/>
            <person name="Tian Z."/>
            <person name="Zhu L."/>
            <person name="Gill N."/>
            <person name="Joshi T."/>
            <person name="Libault M."/>
            <person name="Sethuraman A."/>
            <person name="Zhang X.-C."/>
            <person name="Shinozaki K."/>
            <person name="Nguyen H.T."/>
            <person name="Wing R.A."/>
            <person name="Cregan P."/>
            <person name="Specht J."/>
            <person name="Grimwood J."/>
            <person name="Rokhsar D."/>
            <person name="Stacey G."/>
            <person name="Shoemaker R.C."/>
            <person name="Jackson S.A."/>
        </authorList>
    </citation>
    <scope>NUCLEOTIDE SEQUENCE</scope>
    <source>
        <strain evidence="2">cv. Williams 82</strain>
        <tissue evidence="1">Callus</tissue>
    </source>
</reference>
<reference evidence="2" key="2">
    <citation type="submission" date="2018-02" db="UniProtKB">
        <authorList>
            <consortium name="EnsemblPlants"/>
        </authorList>
    </citation>
    <scope>IDENTIFICATION</scope>
    <source>
        <strain evidence="2">Williams 82</strain>
    </source>
</reference>
<evidence type="ECO:0000313" key="2">
    <source>
        <dbReference type="EnsemblPlants" id="KRH69287"/>
    </source>
</evidence>
<reference evidence="1" key="3">
    <citation type="submission" date="2018-07" db="EMBL/GenBank/DDBJ databases">
        <title>WGS assembly of Glycine max.</title>
        <authorList>
            <person name="Schmutz J."/>
            <person name="Cannon S."/>
            <person name="Schlueter J."/>
            <person name="Ma J."/>
            <person name="Mitros T."/>
            <person name="Nelson W."/>
            <person name="Hyten D."/>
            <person name="Song Q."/>
            <person name="Thelen J."/>
            <person name="Cheng J."/>
            <person name="Xu D."/>
            <person name="Hellsten U."/>
            <person name="May G."/>
            <person name="Yu Y."/>
            <person name="Sakurai T."/>
            <person name="Umezawa T."/>
            <person name="Bhattacharyya M."/>
            <person name="Sandhu D."/>
            <person name="Valliyodan B."/>
            <person name="Lindquist E."/>
            <person name="Peto M."/>
            <person name="Grant D."/>
            <person name="Shu S."/>
            <person name="Goodstein D."/>
            <person name="Barry K."/>
            <person name="Futrell-Griggs M."/>
            <person name="Abernathy B."/>
            <person name="Du J."/>
            <person name="Tian Z."/>
            <person name="Zhu L."/>
            <person name="Gill N."/>
            <person name="Joshi T."/>
            <person name="Libault M."/>
            <person name="Sethuraman A."/>
            <person name="Zhang X."/>
            <person name="Shinozaki K."/>
            <person name="Nguyen H."/>
            <person name="Wing R."/>
            <person name="Cregan P."/>
            <person name="Specht J."/>
            <person name="Grimwood J."/>
            <person name="Rokhsar D."/>
            <person name="Stacey G."/>
            <person name="Shoemaker R."/>
            <person name="Jackson S."/>
        </authorList>
    </citation>
    <scope>NUCLEOTIDE SEQUENCE</scope>
    <source>
        <tissue evidence="1">Callus</tissue>
    </source>
</reference>
<gene>
    <name evidence="1" type="ORF">GLYMA_02G017600</name>
</gene>
<keyword evidence="3" id="KW-1185">Reference proteome</keyword>
<dbReference type="OMA" id="EAICNCQ"/>
<proteinExistence type="predicted"/>
<protein>
    <submittedName>
        <fullName evidence="1 2">Uncharacterized protein</fullName>
    </submittedName>
</protein>
<name>A0A0R0KR26_SOYBN</name>
<dbReference type="InParanoid" id="A0A0R0KR26"/>